<feature type="region of interest" description="Disordered" evidence="2">
    <location>
        <begin position="1283"/>
        <end position="1302"/>
    </location>
</feature>
<feature type="region of interest" description="Disordered" evidence="2">
    <location>
        <begin position="1035"/>
        <end position="1270"/>
    </location>
</feature>
<evidence type="ECO:0000256" key="2">
    <source>
        <dbReference type="SAM" id="MobiDB-lite"/>
    </source>
</evidence>
<evidence type="ECO:0000313" key="7">
    <source>
        <dbReference type="Proteomes" id="UP000019118"/>
    </source>
</evidence>
<evidence type="ECO:0000256" key="3">
    <source>
        <dbReference type="SAM" id="Phobius"/>
    </source>
</evidence>
<proteinExistence type="predicted"/>
<sequence length="1375" mass="154853">MKRLCFGKGLDQSVDVDRSGPPGKPELLPESEGTPDLVSLRWTRPVNDGGSPITGYLVEHRRVGSPHWVRATPLPVPFPEITLSGLEPGWRYQFRVSSENAVGYSNPSEVSEPITVTLHRSAVTAPKFTQEVSETVALENEKCEFVVHFLGQPAPKVCWFKDGFEIFSSRRIRVLTEHDRSVLTIHQTSLSDEGEIKCTATNRAGHVSSKSRLTVEAPPSIRLPRNYEEGLLFELGEIIRLKVTVVGRPNPLVFWSHNGESLQNNDRYEIDYTDKSLSLKIADAQRSDRGEYQVKAVNKLGEETASFLVTVTDKPSPPGKARVVMTLGRSVTLSWTSPQDDGGCKIGNYIVEYYRLGWNVWLKAATSRQLTTRLGDLIEGSEYKFRIKAESPYGVSDPSEESEVVFIPDLKRGLTHPPPHGRNQPQDFFEELTSPTAKRRNKPRSLSSTRVEVASHANNSIPQSPPTRPKRTKSKSQHQTPEASPMLPRKDVSAQFNKNIFDRSSLARDLAYGSPDLRMPKNMRRDSLTSNMEKIWNKIEKPEPKVDHVVYKVKIESPAEALTPVVVEPKKNTSPERRKKLIREHSATVSGSSEFMLVLYSDENNQDQSNVFNFDDSPVAPPLSLSAPELSNMEPLVFLPLKNSASSTELLHERTMMRFFEAAEAEERELERIRAQNSERRPSYEIPKIRINSQDSDDIVGLDRRHSLRRKMSAGTVRQQQKWAHKRHSLKSTSEVETLAGNNLKRALPSLNMKRELMFSEPSTSEELTDQEFERARARKKTYSQASFERKPVTITEEERWMDEYEESLSESETDSESEVERFKSEVNKTRHVQIDQASIEEDTYRPPGGLGALRIRQNILEEPFEILNKKKELPDPNFVPKPILKKTDSPLVSPNVSPAVSPPSSPTKAPRALSPRPDIILQRNRSKSLAVPVLPPLISSSGDESDDQLKQVRKRSFSLTTAQSLLPKKEPKISKKTKSNSTLPSVSAVAQISGMTAASIVIPNNLLSRKKADEEAKAVADHYDHIVRSIGQRRRSNPFLDREELKRAADSGETPQEEENSSKEQTPSKENLSQDSGYQSVSGYRRSSFTDHYDSVPIFRSPMRRPSEESNENLKKLESVGQSSLPPAKPPVATQSSQPRRLSDVGQALKEKPKTISTSSPRRDSGVGIQLGNFASSPQRANQGTSTQTQSTRQSSPNPKSRRSVTRSKSPSKRGTSITRNAPLSPARTENWNNRSLRDDPQYRPRKTSPSPVRKGKSSPSKNLEVRRRPMLKEIMTQTSGFHDSFQSYTGPGPSTDPEKHNELRAQAEVKVRSAVDWLTDLAMFAVACWLYLFHNELLAIPVLLVMVYRQLKEEIEKRIPQWVLKKMQKKKTE</sequence>
<dbReference type="SUPFAM" id="SSF48726">
    <property type="entry name" value="Immunoglobulin"/>
    <property type="match status" value="2"/>
</dbReference>
<dbReference type="InterPro" id="IPR007110">
    <property type="entry name" value="Ig-like_dom"/>
</dbReference>
<dbReference type="FunFam" id="2.60.40.10:FF:000002">
    <property type="entry name" value="Titin a"/>
    <property type="match status" value="1"/>
</dbReference>
<feature type="domain" description="Ig-like" evidence="4">
    <location>
        <begin position="218"/>
        <end position="312"/>
    </location>
</feature>
<dbReference type="FunFam" id="2.60.40.10:FF:000612">
    <property type="entry name" value="palladin isoform X1"/>
    <property type="match status" value="1"/>
</dbReference>
<dbReference type="SMART" id="SM00408">
    <property type="entry name" value="IGc2"/>
    <property type="match status" value="2"/>
</dbReference>
<feature type="compositionally biased region" description="Low complexity" evidence="2">
    <location>
        <begin position="1184"/>
        <end position="1197"/>
    </location>
</feature>
<feature type="compositionally biased region" description="Acidic residues" evidence="2">
    <location>
        <begin position="804"/>
        <end position="818"/>
    </location>
</feature>
<dbReference type="PANTHER" id="PTHR13817">
    <property type="entry name" value="TITIN"/>
    <property type="match status" value="1"/>
</dbReference>
<evidence type="ECO:0008006" key="8">
    <source>
        <dbReference type="Google" id="ProtNLM"/>
    </source>
</evidence>
<dbReference type="Pfam" id="PF00041">
    <property type="entry name" value="fn3"/>
    <property type="match status" value="2"/>
</dbReference>
<feature type="compositionally biased region" description="Polar residues" evidence="2">
    <location>
        <begin position="444"/>
        <end position="462"/>
    </location>
</feature>
<dbReference type="InterPro" id="IPR003599">
    <property type="entry name" value="Ig_sub"/>
</dbReference>
<evidence type="ECO:0000259" key="4">
    <source>
        <dbReference type="PROSITE" id="PS50835"/>
    </source>
</evidence>
<feature type="domain" description="Fibronectin type-III" evidence="5">
    <location>
        <begin position="317"/>
        <end position="409"/>
    </location>
</feature>
<keyword evidence="3" id="KW-1133">Transmembrane helix</keyword>
<feature type="compositionally biased region" description="Basic residues" evidence="2">
    <location>
        <begin position="1201"/>
        <end position="1213"/>
    </location>
</feature>
<dbReference type="Proteomes" id="UP000019118">
    <property type="component" value="Unassembled WGS sequence"/>
</dbReference>
<reference evidence="7" key="1">
    <citation type="journal article" date="2013" name="Genome Biol.">
        <title>Draft genome of the mountain pine beetle, Dendroctonus ponderosae Hopkins, a major forest pest.</title>
        <authorList>
            <person name="Keeling C.I."/>
            <person name="Yuen M.M."/>
            <person name="Liao N.Y."/>
            <person name="Docking T.R."/>
            <person name="Chan S.K."/>
            <person name="Taylor G.A."/>
            <person name="Palmquist D.L."/>
            <person name="Jackman S.D."/>
            <person name="Nguyen A."/>
            <person name="Li M."/>
            <person name="Henderson H."/>
            <person name="Janes J.K."/>
            <person name="Zhao Y."/>
            <person name="Pandoh P."/>
            <person name="Moore R."/>
            <person name="Sperling F.A."/>
            <person name="Huber D.P."/>
            <person name="Birol I."/>
            <person name="Jones S.J."/>
            <person name="Bohlmann J."/>
        </authorList>
    </citation>
    <scope>NUCLEOTIDE SEQUENCE</scope>
</reference>
<dbReference type="CDD" id="cd00096">
    <property type="entry name" value="Ig"/>
    <property type="match status" value="1"/>
</dbReference>
<dbReference type="GO" id="GO:0030154">
    <property type="term" value="P:cell differentiation"/>
    <property type="evidence" value="ECO:0007669"/>
    <property type="project" value="UniProtKB-ARBA"/>
</dbReference>
<keyword evidence="3" id="KW-0812">Transmembrane</keyword>
<dbReference type="InterPro" id="IPR036179">
    <property type="entry name" value="Ig-like_dom_sf"/>
</dbReference>
<dbReference type="PROSITE" id="PS50835">
    <property type="entry name" value="IG_LIKE"/>
    <property type="match status" value="2"/>
</dbReference>
<dbReference type="InterPro" id="IPR003961">
    <property type="entry name" value="FN3_dom"/>
</dbReference>
<dbReference type="InterPro" id="IPR013783">
    <property type="entry name" value="Ig-like_fold"/>
</dbReference>
<reference evidence="6" key="2">
    <citation type="submission" date="2024-08" db="UniProtKB">
        <authorList>
            <consortium name="EnsemblMetazoa"/>
        </authorList>
    </citation>
    <scope>IDENTIFICATION</scope>
</reference>
<dbReference type="SUPFAM" id="SSF49265">
    <property type="entry name" value="Fibronectin type III"/>
    <property type="match status" value="2"/>
</dbReference>
<dbReference type="CDD" id="cd00063">
    <property type="entry name" value="FN3"/>
    <property type="match status" value="2"/>
</dbReference>
<accession>A0AAR5PDS6</accession>
<dbReference type="InterPro" id="IPR013098">
    <property type="entry name" value="Ig_I-set"/>
</dbReference>
<evidence type="ECO:0000259" key="5">
    <source>
        <dbReference type="PROSITE" id="PS50853"/>
    </source>
</evidence>
<dbReference type="InterPro" id="IPR003598">
    <property type="entry name" value="Ig_sub2"/>
</dbReference>
<feature type="compositionally biased region" description="Polar residues" evidence="2">
    <location>
        <begin position="1214"/>
        <end position="1236"/>
    </location>
</feature>
<dbReference type="InterPro" id="IPR050964">
    <property type="entry name" value="Striated_Muscle_Regulatory"/>
</dbReference>
<dbReference type="SMART" id="SM00409">
    <property type="entry name" value="IG"/>
    <property type="match status" value="2"/>
</dbReference>
<dbReference type="PROSITE" id="PS50853">
    <property type="entry name" value="FN3"/>
    <property type="match status" value="2"/>
</dbReference>
<feature type="domain" description="Fibronectin type-III" evidence="5">
    <location>
        <begin position="21"/>
        <end position="120"/>
    </location>
</feature>
<dbReference type="PANTHER" id="PTHR13817:SF167">
    <property type="entry name" value="MYOMESIN AND MYOSIN BINDING PROTEIN"/>
    <property type="match status" value="1"/>
</dbReference>
<feature type="compositionally biased region" description="Basic and acidic residues" evidence="2">
    <location>
        <begin position="1106"/>
        <end position="1119"/>
    </location>
</feature>
<evidence type="ECO:0000256" key="1">
    <source>
        <dbReference type="ARBA" id="ARBA00022737"/>
    </source>
</evidence>
<feature type="compositionally biased region" description="Basic and acidic residues" evidence="2">
    <location>
        <begin position="1041"/>
        <end position="1051"/>
    </location>
</feature>
<feature type="compositionally biased region" description="Low complexity" evidence="2">
    <location>
        <begin position="890"/>
        <end position="900"/>
    </location>
</feature>
<dbReference type="FunFam" id="2.60.40.10:FF:001806">
    <property type="entry name" value="Blast:Twitchin"/>
    <property type="match status" value="1"/>
</dbReference>
<dbReference type="PRINTS" id="PR00014">
    <property type="entry name" value="FNTYPEIII"/>
</dbReference>
<dbReference type="SMART" id="SM00060">
    <property type="entry name" value="FN3"/>
    <property type="match status" value="2"/>
</dbReference>
<name>A0AAR5PDS6_DENPD</name>
<feature type="region of interest" description="Disordered" evidence="2">
    <location>
        <begin position="432"/>
        <end position="492"/>
    </location>
</feature>
<dbReference type="InterPro" id="IPR036116">
    <property type="entry name" value="FN3_sf"/>
</dbReference>
<dbReference type="Gene3D" id="2.60.40.10">
    <property type="entry name" value="Immunoglobulins"/>
    <property type="match status" value="4"/>
</dbReference>
<evidence type="ECO:0000313" key="6">
    <source>
        <dbReference type="EnsemblMetazoa" id="XP_019759047.1"/>
    </source>
</evidence>
<feature type="compositionally biased region" description="Polar residues" evidence="2">
    <location>
        <begin position="1174"/>
        <end position="1183"/>
    </location>
</feature>
<protein>
    <recommendedName>
        <fullName evidence="8">Muscle M-line assembly protein unc-89-like</fullName>
    </recommendedName>
</protein>
<feature type="region of interest" description="Disordered" evidence="2">
    <location>
        <begin position="876"/>
        <end position="917"/>
    </location>
</feature>
<feature type="region of interest" description="Disordered" evidence="2">
    <location>
        <begin position="1"/>
        <end position="34"/>
    </location>
</feature>
<keyword evidence="7" id="KW-1185">Reference proteome</keyword>
<feature type="transmembrane region" description="Helical" evidence="3">
    <location>
        <begin position="1323"/>
        <end position="1350"/>
    </location>
</feature>
<dbReference type="Pfam" id="PF07679">
    <property type="entry name" value="I-set"/>
    <property type="match status" value="2"/>
</dbReference>
<keyword evidence="1" id="KW-0677">Repeat</keyword>
<organism evidence="6 7">
    <name type="scientific">Dendroctonus ponderosae</name>
    <name type="common">Mountain pine beetle</name>
    <dbReference type="NCBI Taxonomy" id="77166"/>
    <lineage>
        <taxon>Eukaryota</taxon>
        <taxon>Metazoa</taxon>
        <taxon>Ecdysozoa</taxon>
        <taxon>Arthropoda</taxon>
        <taxon>Hexapoda</taxon>
        <taxon>Insecta</taxon>
        <taxon>Pterygota</taxon>
        <taxon>Neoptera</taxon>
        <taxon>Endopterygota</taxon>
        <taxon>Coleoptera</taxon>
        <taxon>Polyphaga</taxon>
        <taxon>Cucujiformia</taxon>
        <taxon>Curculionidae</taxon>
        <taxon>Scolytinae</taxon>
        <taxon>Dendroctonus</taxon>
    </lineage>
</organism>
<feature type="domain" description="Ig-like" evidence="4">
    <location>
        <begin position="126"/>
        <end position="214"/>
    </location>
</feature>
<dbReference type="EnsemblMetazoa" id="XM_019903488.1">
    <property type="protein sequence ID" value="XP_019759047.1"/>
    <property type="gene ID" value="LOC109536987"/>
</dbReference>
<feature type="region of interest" description="Disordered" evidence="2">
    <location>
        <begin position="804"/>
        <end position="825"/>
    </location>
</feature>
<keyword evidence="3" id="KW-0472">Membrane</keyword>
<feature type="compositionally biased region" description="Polar residues" evidence="2">
    <location>
        <begin position="1064"/>
        <end position="1088"/>
    </location>
</feature>
<dbReference type="GO" id="GO:0009653">
    <property type="term" value="P:anatomical structure morphogenesis"/>
    <property type="evidence" value="ECO:0007669"/>
    <property type="project" value="UniProtKB-ARBA"/>
</dbReference>